<keyword evidence="5" id="KW-0276">Fatty acid metabolism</keyword>
<feature type="compositionally biased region" description="Polar residues" evidence="12">
    <location>
        <begin position="1"/>
        <end position="11"/>
    </location>
</feature>
<comment type="subcellular location">
    <subcellularLocation>
        <location evidence="1">Membrane</location>
        <topology evidence="1">Multi-pass membrane protein</topology>
    </subcellularLocation>
</comment>
<reference evidence="15" key="1">
    <citation type="submission" date="2019-12" db="EMBL/GenBank/DDBJ databases">
        <title>Genome sequencing and annotation of Brassica cretica.</title>
        <authorList>
            <person name="Studholme D.J."/>
            <person name="Sarris P."/>
        </authorList>
    </citation>
    <scope>NUCLEOTIDE SEQUENCE</scope>
    <source>
        <strain evidence="15">PFS-109/04</strain>
        <tissue evidence="15">Leaf</tissue>
    </source>
</reference>
<evidence type="ECO:0000256" key="1">
    <source>
        <dbReference type="ARBA" id="ARBA00004141"/>
    </source>
</evidence>
<accession>A0A8S9RV09</accession>
<comment type="similarity">
    <text evidence="3 11">Belongs to the fatty acid desaturase type 1 family.</text>
</comment>
<dbReference type="GO" id="GO:0005789">
    <property type="term" value="C:endoplasmic reticulum membrane"/>
    <property type="evidence" value="ECO:0007669"/>
    <property type="project" value="TreeGrafter"/>
</dbReference>
<feature type="transmembrane region" description="Helical" evidence="13">
    <location>
        <begin position="42"/>
        <end position="60"/>
    </location>
</feature>
<feature type="domain" description="Fatty acid desaturase" evidence="14">
    <location>
        <begin position="63"/>
        <end position="155"/>
    </location>
</feature>
<dbReference type="EMBL" id="QGKX02000088">
    <property type="protein sequence ID" value="KAF3585175.1"/>
    <property type="molecule type" value="Genomic_DNA"/>
</dbReference>
<feature type="compositionally biased region" description="Basic and acidic residues" evidence="12">
    <location>
        <begin position="12"/>
        <end position="22"/>
    </location>
</feature>
<evidence type="ECO:0000256" key="2">
    <source>
        <dbReference type="ARBA" id="ARBA00005105"/>
    </source>
</evidence>
<dbReference type="Pfam" id="PF00487">
    <property type="entry name" value="FA_desaturase"/>
    <property type="match status" value="1"/>
</dbReference>
<evidence type="ECO:0000256" key="6">
    <source>
        <dbReference type="ARBA" id="ARBA00022989"/>
    </source>
</evidence>
<dbReference type="GO" id="GO:0042761">
    <property type="term" value="P:very long-chain fatty acid biosynthetic process"/>
    <property type="evidence" value="ECO:0007669"/>
    <property type="project" value="TreeGrafter"/>
</dbReference>
<keyword evidence="11" id="KW-0444">Lipid biosynthesis</keyword>
<evidence type="ECO:0000256" key="4">
    <source>
        <dbReference type="ARBA" id="ARBA00022692"/>
    </source>
</evidence>
<dbReference type="InterPro" id="IPR046848">
    <property type="entry name" value="E_motif"/>
</dbReference>
<dbReference type="Pfam" id="PF20431">
    <property type="entry name" value="E_motif"/>
    <property type="match status" value="1"/>
</dbReference>
<comment type="pathway">
    <text evidence="2">Lipid metabolism; polyunsaturated fatty acid biosynthesis.</text>
</comment>
<dbReference type="PRINTS" id="PR00075">
    <property type="entry name" value="FACDDSATRASE"/>
</dbReference>
<keyword evidence="7 11" id="KW-0560">Oxidoreductase</keyword>
<feature type="transmembrane region" description="Helical" evidence="13">
    <location>
        <begin position="66"/>
        <end position="85"/>
    </location>
</feature>
<keyword evidence="6 13" id="KW-1133">Transmembrane helix</keyword>
<keyword evidence="11" id="KW-0275">Fatty acid biosynthesis</keyword>
<gene>
    <name evidence="15" type="ORF">F2Q69_00025963</name>
</gene>
<dbReference type="AlphaFoldDB" id="A0A8S9RV09"/>
<evidence type="ECO:0000259" key="14">
    <source>
        <dbReference type="Pfam" id="PF00487"/>
    </source>
</evidence>
<evidence type="ECO:0000256" key="8">
    <source>
        <dbReference type="ARBA" id="ARBA00023004"/>
    </source>
</evidence>
<comment type="domain">
    <text evidence="11">The histidine box domains are involved in binding the catalytic metal ions.</text>
</comment>
<comment type="cofactor">
    <cofactor evidence="11">
        <name>Fe(2+)</name>
        <dbReference type="ChEBI" id="CHEBI:29033"/>
    </cofactor>
</comment>
<keyword evidence="10 13" id="KW-0472">Membrane</keyword>
<evidence type="ECO:0000256" key="10">
    <source>
        <dbReference type="ARBA" id="ARBA00023136"/>
    </source>
</evidence>
<evidence type="ECO:0000256" key="11">
    <source>
        <dbReference type="RuleBase" id="RU000581"/>
    </source>
</evidence>
<dbReference type="GO" id="GO:0016717">
    <property type="term" value="F:oxidoreductase activity, acting on paired donors, with oxidation of a pair of donors resulting in the reduction of molecular oxygen to two molecules of water"/>
    <property type="evidence" value="ECO:0007669"/>
    <property type="project" value="InterPro"/>
</dbReference>
<evidence type="ECO:0000256" key="13">
    <source>
        <dbReference type="SAM" id="Phobius"/>
    </source>
</evidence>
<dbReference type="InterPro" id="IPR005804">
    <property type="entry name" value="FA_desaturase_dom"/>
</dbReference>
<keyword evidence="8" id="KW-0408">Iron</keyword>
<evidence type="ECO:0000256" key="9">
    <source>
        <dbReference type="ARBA" id="ARBA00023098"/>
    </source>
</evidence>
<dbReference type="Proteomes" id="UP000712600">
    <property type="component" value="Unassembled WGS sequence"/>
</dbReference>
<evidence type="ECO:0000313" key="15">
    <source>
        <dbReference type="EMBL" id="KAF3585175.1"/>
    </source>
</evidence>
<comment type="caution">
    <text evidence="15">The sequence shown here is derived from an EMBL/GenBank/DDBJ whole genome shotgun (WGS) entry which is preliminary data.</text>
</comment>
<feature type="region of interest" description="Disordered" evidence="12">
    <location>
        <begin position="1"/>
        <end position="22"/>
    </location>
</feature>
<dbReference type="InterPro" id="IPR015876">
    <property type="entry name" value="Acyl-CoA_DS"/>
</dbReference>
<name>A0A8S9RV09_BRACR</name>
<dbReference type="PANTHER" id="PTHR11351:SF65">
    <property type="entry name" value="DELTA-9 ACYL-LIPID DESATURASE 1"/>
    <property type="match status" value="1"/>
</dbReference>
<evidence type="ECO:0000256" key="3">
    <source>
        <dbReference type="ARBA" id="ARBA00009295"/>
    </source>
</evidence>
<keyword evidence="9" id="KW-0443">Lipid metabolism</keyword>
<dbReference type="CDD" id="cd03505">
    <property type="entry name" value="Delta9-FADS-like"/>
    <property type="match status" value="1"/>
</dbReference>
<organism evidence="15 16">
    <name type="scientific">Brassica cretica</name>
    <name type="common">Mustard</name>
    <dbReference type="NCBI Taxonomy" id="69181"/>
    <lineage>
        <taxon>Eukaryota</taxon>
        <taxon>Viridiplantae</taxon>
        <taxon>Streptophyta</taxon>
        <taxon>Embryophyta</taxon>
        <taxon>Tracheophyta</taxon>
        <taxon>Spermatophyta</taxon>
        <taxon>Magnoliopsida</taxon>
        <taxon>eudicotyledons</taxon>
        <taxon>Gunneridae</taxon>
        <taxon>Pentapetalae</taxon>
        <taxon>rosids</taxon>
        <taxon>malvids</taxon>
        <taxon>Brassicales</taxon>
        <taxon>Brassicaceae</taxon>
        <taxon>Brassiceae</taxon>
        <taxon>Brassica</taxon>
    </lineage>
</organism>
<evidence type="ECO:0000256" key="7">
    <source>
        <dbReference type="ARBA" id="ARBA00023002"/>
    </source>
</evidence>
<protein>
    <recommendedName>
        <fullName evidence="14">Fatty acid desaturase domain-containing protein</fullName>
    </recommendedName>
</protein>
<evidence type="ECO:0000313" key="16">
    <source>
        <dbReference type="Proteomes" id="UP000712600"/>
    </source>
</evidence>
<evidence type="ECO:0000256" key="12">
    <source>
        <dbReference type="SAM" id="MobiDB-lite"/>
    </source>
</evidence>
<sequence length="214" mass="24988">HYSTKMSMSSSEENHRKTVEDKAEMRRRKRAIWERKWKRLDIVKAFASLFVHFLCLLAPFHFTWPALRVALVVYTVGGLGITVSYHRNLAHRSFKVPKWLEYLFAYCGLLAIQGDPIDWVSTHRYHHQFTDSDRDPHSPNEGFWFSHLLWLFDTASAWGALLNACRIHKNVDLAEEITEKLLSMGSIESSVYLLLSNIYADAGMWEMVNSVRRK</sequence>
<keyword evidence="4 11" id="KW-0812">Transmembrane</keyword>
<feature type="non-terminal residue" evidence="15">
    <location>
        <position position="1"/>
    </location>
</feature>
<proteinExistence type="inferred from homology"/>
<evidence type="ECO:0000256" key="5">
    <source>
        <dbReference type="ARBA" id="ARBA00022832"/>
    </source>
</evidence>
<dbReference type="PANTHER" id="PTHR11351">
    <property type="entry name" value="ACYL-COA DESATURASE"/>
    <property type="match status" value="1"/>
</dbReference>